<proteinExistence type="predicted"/>
<gene>
    <name evidence="1" type="ORF">FD37_GL000422</name>
</gene>
<dbReference type="AlphaFoldDB" id="A0A0R1QQE7"/>
<organism evidence="1 2">
    <name type="scientific">Levilactobacillus spicheri DSM 15429</name>
    <dbReference type="NCBI Taxonomy" id="1423805"/>
    <lineage>
        <taxon>Bacteria</taxon>
        <taxon>Bacillati</taxon>
        <taxon>Bacillota</taxon>
        <taxon>Bacilli</taxon>
        <taxon>Lactobacillales</taxon>
        <taxon>Lactobacillaceae</taxon>
        <taxon>Levilactobacillus</taxon>
    </lineage>
</organism>
<name>A0A0R1QQE7_9LACO</name>
<reference evidence="1 2" key="1">
    <citation type="journal article" date="2015" name="Genome Announc.">
        <title>Expanding the biotechnology potential of lactobacilli through comparative genomics of 213 strains and associated genera.</title>
        <authorList>
            <person name="Sun Z."/>
            <person name="Harris H.M."/>
            <person name="McCann A."/>
            <person name="Guo C."/>
            <person name="Argimon S."/>
            <person name="Zhang W."/>
            <person name="Yang X."/>
            <person name="Jeffery I.B."/>
            <person name="Cooney J.C."/>
            <person name="Kagawa T.F."/>
            <person name="Liu W."/>
            <person name="Song Y."/>
            <person name="Salvetti E."/>
            <person name="Wrobel A."/>
            <person name="Rasinkangas P."/>
            <person name="Parkhill J."/>
            <person name="Rea M.C."/>
            <person name="O'Sullivan O."/>
            <person name="Ritari J."/>
            <person name="Douillard F.P."/>
            <person name="Paul Ross R."/>
            <person name="Yang R."/>
            <person name="Briner A.E."/>
            <person name="Felis G.E."/>
            <person name="de Vos W.M."/>
            <person name="Barrangou R."/>
            <person name="Klaenhammer T.R."/>
            <person name="Caufield P.W."/>
            <person name="Cui Y."/>
            <person name="Zhang H."/>
            <person name="O'Toole P.W."/>
        </authorList>
    </citation>
    <scope>NUCLEOTIDE SEQUENCE [LARGE SCALE GENOMIC DNA]</scope>
    <source>
        <strain evidence="1 2">DSM 15429</strain>
    </source>
</reference>
<comment type="caution">
    <text evidence="1">The sequence shown here is derived from an EMBL/GenBank/DDBJ whole genome shotgun (WGS) entry which is preliminary data.</text>
</comment>
<protein>
    <submittedName>
        <fullName evidence="1">Uncharacterized protein</fullName>
    </submittedName>
</protein>
<accession>A0A0R1QQE7</accession>
<evidence type="ECO:0000313" key="1">
    <source>
        <dbReference type="EMBL" id="KRL46941.1"/>
    </source>
</evidence>
<dbReference type="PATRIC" id="fig|1423805.4.peg.429"/>
<evidence type="ECO:0000313" key="2">
    <source>
        <dbReference type="Proteomes" id="UP000051835"/>
    </source>
</evidence>
<dbReference type="EMBL" id="AZFC01000035">
    <property type="protein sequence ID" value="KRL46941.1"/>
    <property type="molecule type" value="Genomic_DNA"/>
</dbReference>
<sequence length="67" mass="7612">MWATIALFYVKGYMLAFFKRLETFAVDSGEVNEYVTAVFKSNEAVTFISVEPFNSTLFHKNETSVCA</sequence>
<dbReference type="Proteomes" id="UP000051835">
    <property type="component" value="Unassembled WGS sequence"/>
</dbReference>